<keyword evidence="3" id="KW-1185">Reference proteome</keyword>
<protein>
    <submittedName>
        <fullName evidence="2">Uncharacterized protein</fullName>
    </submittedName>
</protein>
<proteinExistence type="predicted"/>
<evidence type="ECO:0000256" key="1">
    <source>
        <dbReference type="SAM" id="MobiDB-lite"/>
    </source>
</evidence>
<accession>A0A2R5GZC3</accession>
<name>A0A2R5GZC3_9STRA</name>
<organism evidence="2 3">
    <name type="scientific">Hondaea fermentalgiana</name>
    <dbReference type="NCBI Taxonomy" id="2315210"/>
    <lineage>
        <taxon>Eukaryota</taxon>
        <taxon>Sar</taxon>
        <taxon>Stramenopiles</taxon>
        <taxon>Bigyra</taxon>
        <taxon>Labyrinthulomycetes</taxon>
        <taxon>Thraustochytrida</taxon>
        <taxon>Thraustochytriidae</taxon>
        <taxon>Hondaea</taxon>
    </lineage>
</organism>
<dbReference type="AlphaFoldDB" id="A0A2R5GZC3"/>
<feature type="non-terminal residue" evidence="2">
    <location>
        <position position="100"/>
    </location>
</feature>
<evidence type="ECO:0000313" key="2">
    <source>
        <dbReference type="EMBL" id="GBG35168.1"/>
    </source>
</evidence>
<reference evidence="2 3" key="1">
    <citation type="submission" date="2017-12" db="EMBL/GenBank/DDBJ databases">
        <title>Sequencing, de novo assembly and annotation of complete genome of a new Thraustochytrid species, strain FCC1311.</title>
        <authorList>
            <person name="Sedici K."/>
            <person name="Godart F."/>
            <person name="Aiese Cigliano R."/>
            <person name="Sanseverino W."/>
            <person name="Barakat M."/>
            <person name="Ortet P."/>
            <person name="Marechal E."/>
            <person name="Cagnac O."/>
            <person name="Amato A."/>
        </authorList>
    </citation>
    <scope>NUCLEOTIDE SEQUENCE [LARGE SCALE GENOMIC DNA]</scope>
</reference>
<evidence type="ECO:0000313" key="3">
    <source>
        <dbReference type="Proteomes" id="UP000241890"/>
    </source>
</evidence>
<gene>
    <name evidence="2" type="ORF">FCC1311_113912</name>
</gene>
<feature type="region of interest" description="Disordered" evidence="1">
    <location>
        <begin position="45"/>
        <end position="76"/>
    </location>
</feature>
<dbReference type="EMBL" id="BEYU01000373">
    <property type="protein sequence ID" value="GBG35168.1"/>
    <property type="molecule type" value="Genomic_DNA"/>
</dbReference>
<dbReference type="InParanoid" id="A0A2R5GZC3"/>
<comment type="caution">
    <text evidence="2">The sequence shown here is derived from an EMBL/GenBank/DDBJ whole genome shotgun (WGS) entry which is preliminary data.</text>
</comment>
<sequence length="100" mass="10473">MLYSAAQRGTAWHSTTAQMSVGPLASHARFDDDPEDLEMSLKKARGGIGVHGSTSDDGDDEEGCPGKDNHVTDASASTLDMEEVGSLAAGVSKYNLYGII</sequence>
<dbReference type="Proteomes" id="UP000241890">
    <property type="component" value="Unassembled WGS sequence"/>
</dbReference>
<feature type="region of interest" description="Disordered" evidence="1">
    <location>
        <begin position="1"/>
        <end position="33"/>
    </location>
</feature>